<dbReference type="InterPro" id="IPR027417">
    <property type="entry name" value="P-loop_NTPase"/>
</dbReference>
<dbReference type="Gene3D" id="3.40.50.300">
    <property type="entry name" value="P-loop containing nucleotide triphosphate hydrolases"/>
    <property type="match status" value="1"/>
</dbReference>
<dbReference type="Pfam" id="PF02283">
    <property type="entry name" value="CobU"/>
    <property type="match status" value="1"/>
</dbReference>
<dbReference type="Proteomes" id="UP000032512">
    <property type="component" value="Unassembled WGS sequence"/>
</dbReference>
<reference evidence="1 2" key="1">
    <citation type="submission" date="2015-01" db="EMBL/GenBank/DDBJ databases">
        <title>Draft genome sequences of the supercritical CO2 tolerant bacteria Bacillus subterraneus MITOT1 and Bacillus cereus MIT0214.</title>
        <authorList>
            <person name="Peet K.C."/>
            <person name="Thompson J.R."/>
        </authorList>
    </citation>
    <scope>NUCLEOTIDE SEQUENCE [LARGE SCALE GENOMIC DNA]</scope>
    <source>
        <strain evidence="1 2">MITOT1</strain>
    </source>
</reference>
<dbReference type="PATRIC" id="fig|285983.3.peg.1853"/>
<accession>A0A0D6ZE79</accession>
<dbReference type="OrthoDB" id="1766664at2"/>
<keyword evidence="2" id="KW-1185">Reference proteome</keyword>
<evidence type="ECO:0000313" key="1">
    <source>
        <dbReference type="EMBL" id="KIY23595.1"/>
    </source>
</evidence>
<proteinExistence type="predicted"/>
<comment type="caution">
    <text evidence="1">The sequence shown here is derived from an EMBL/GenBank/DDBJ whole genome shotgun (WGS) entry which is preliminary data.</text>
</comment>
<evidence type="ECO:0000313" key="2">
    <source>
        <dbReference type="Proteomes" id="UP000032512"/>
    </source>
</evidence>
<dbReference type="UniPathway" id="UPA00148">
    <property type="reaction ID" value="UER00236"/>
</dbReference>
<dbReference type="SUPFAM" id="SSF52540">
    <property type="entry name" value="P-loop containing nucleoside triphosphate hydrolases"/>
    <property type="match status" value="1"/>
</dbReference>
<name>A0A0D6ZE79_9BACI</name>
<dbReference type="EMBL" id="JXIQ01000015">
    <property type="protein sequence ID" value="KIY23595.1"/>
    <property type="molecule type" value="Genomic_DNA"/>
</dbReference>
<dbReference type="GO" id="GO:0000166">
    <property type="term" value="F:nucleotide binding"/>
    <property type="evidence" value="ECO:0007669"/>
    <property type="project" value="InterPro"/>
</dbReference>
<dbReference type="GO" id="GO:0043752">
    <property type="term" value="F:adenosylcobinamide kinase activity"/>
    <property type="evidence" value="ECO:0007669"/>
    <property type="project" value="InterPro"/>
</dbReference>
<gene>
    <name evidence="1" type="ORF">UB32_02055</name>
</gene>
<organism evidence="1 2">
    <name type="scientific">Mesobacillus subterraneus</name>
    <dbReference type="NCBI Taxonomy" id="285983"/>
    <lineage>
        <taxon>Bacteria</taxon>
        <taxon>Bacillati</taxon>
        <taxon>Bacillota</taxon>
        <taxon>Bacilli</taxon>
        <taxon>Bacillales</taxon>
        <taxon>Bacillaceae</taxon>
        <taxon>Mesobacillus</taxon>
    </lineage>
</organism>
<sequence length="142" mass="16714">MHFVTGGSFNGKAKWVREQYQLAERESSWISAYQGDEIPVLNGKQIIVLEGIEWWIRQINQTIPADECREKWQSLVREWLKWESMDQQRKLVLIGSDISKGIVPMAAEDRWWRDTTGWVYQDLVSAAERVDVIWYGISQKLK</sequence>
<protein>
    <submittedName>
        <fullName evidence="1">Uncharacterized protein</fullName>
    </submittedName>
</protein>
<dbReference type="RefSeq" id="WP_044390799.1">
    <property type="nucleotide sequence ID" value="NZ_JXIQ01000015.1"/>
</dbReference>
<dbReference type="AlphaFoldDB" id="A0A0D6ZE79"/>
<dbReference type="GO" id="GO:0009236">
    <property type="term" value="P:cobalamin biosynthetic process"/>
    <property type="evidence" value="ECO:0007669"/>
    <property type="project" value="UniProtKB-UniPathway"/>
</dbReference>
<dbReference type="InterPro" id="IPR003203">
    <property type="entry name" value="CobU/CobP"/>
</dbReference>